<protein>
    <submittedName>
        <fullName evidence="1">3262_t:CDS:1</fullName>
    </submittedName>
</protein>
<gene>
    <name evidence="1" type="ORF">SCALOS_LOCUS2483</name>
</gene>
<comment type="caution">
    <text evidence="1">The sequence shown here is derived from an EMBL/GenBank/DDBJ whole genome shotgun (WGS) entry which is preliminary data.</text>
</comment>
<dbReference type="Proteomes" id="UP000789860">
    <property type="component" value="Unassembled WGS sequence"/>
</dbReference>
<proteinExistence type="predicted"/>
<keyword evidence="2" id="KW-1185">Reference proteome</keyword>
<accession>A0ACA9KP85</accession>
<organism evidence="1 2">
    <name type="scientific">Scutellospora calospora</name>
    <dbReference type="NCBI Taxonomy" id="85575"/>
    <lineage>
        <taxon>Eukaryota</taxon>
        <taxon>Fungi</taxon>
        <taxon>Fungi incertae sedis</taxon>
        <taxon>Mucoromycota</taxon>
        <taxon>Glomeromycotina</taxon>
        <taxon>Glomeromycetes</taxon>
        <taxon>Diversisporales</taxon>
        <taxon>Gigasporaceae</taxon>
        <taxon>Scutellospora</taxon>
    </lineage>
</organism>
<name>A0ACA9KP85_9GLOM</name>
<sequence length="317" mass="36638">MAQGIFAHLNNTQLKEITNINFNTGNGQPSLSGDTLTIYQSFNNIQLQGVLDLVPFPNLRKILFQYDIYYKNLDNIDISKNEKLCKITVAASGSASPFNYFVNNTFSLQVKEMQINRIIVFYSQYYTNAWYYTGKFLREQALIPYFLVEDKKPEQLEAEIANLKQSLTQKDQTIADLNKKFQQTPTLSQFQELNNIALPCTELNFNNLKQEIKRLKLKDFNPYFREQKYNFEQLTITAKNKAGDNLKAILDLFLETNKQIIESENVSNNSFAQGQLQGQLITCQTLLKTKFTQEELQDLLNKQKDLSNVEKQSAILQ</sequence>
<evidence type="ECO:0000313" key="2">
    <source>
        <dbReference type="Proteomes" id="UP000789860"/>
    </source>
</evidence>
<reference evidence="1" key="1">
    <citation type="submission" date="2021-06" db="EMBL/GenBank/DDBJ databases">
        <authorList>
            <person name="Kallberg Y."/>
            <person name="Tangrot J."/>
            <person name="Rosling A."/>
        </authorList>
    </citation>
    <scope>NUCLEOTIDE SEQUENCE</scope>
    <source>
        <strain evidence="1">AU212A</strain>
    </source>
</reference>
<dbReference type="EMBL" id="CAJVPM010002233">
    <property type="protein sequence ID" value="CAG8482584.1"/>
    <property type="molecule type" value="Genomic_DNA"/>
</dbReference>
<feature type="non-terminal residue" evidence="1">
    <location>
        <position position="317"/>
    </location>
</feature>
<evidence type="ECO:0000313" key="1">
    <source>
        <dbReference type="EMBL" id="CAG8482584.1"/>
    </source>
</evidence>